<gene>
    <name evidence="2" type="ORF">FNAPI_4898</name>
</gene>
<protein>
    <submittedName>
        <fullName evidence="2">Uncharacterized protein</fullName>
    </submittedName>
</protein>
<reference evidence="2 3" key="1">
    <citation type="submission" date="2020-05" db="EMBL/GenBank/DDBJ databases">
        <title>Identification and distribution of gene clusters putatively required for synthesis of sphingolipid metabolism inhibitors in phylogenetically diverse species of the filamentous fungus Fusarium.</title>
        <authorList>
            <person name="Kim H.-S."/>
            <person name="Busman M."/>
            <person name="Brown D.W."/>
            <person name="Divon H."/>
            <person name="Uhlig S."/>
            <person name="Proctor R.H."/>
        </authorList>
    </citation>
    <scope>NUCLEOTIDE SEQUENCE [LARGE SCALE GENOMIC DNA]</scope>
    <source>
        <strain evidence="2 3">NRRL 25196</strain>
    </source>
</reference>
<comment type="caution">
    <text evidence="2">The sequence shown here is derived from an EMBL/GenBank/DDBJ whole genome shotgun (WGS) entry which is preliminary data.</text>
</comment>
<dbReference type="Proteomes" id="UP000574317">
    <property type="component" value="Unassembled WGS sequence"/>
</dbReference>
<sequence>MSSQAVVKAEDFDFSADEPTVVGPNESDIATTQHGEQMNVEAPGRRRFGNCHLWSTSDGPKNASYNVEDDGPQKGLCPRLPIESEHATRSQVLFLPPKRTGTISSRQHARRRYLARTSINYRLWKETDDFRYLNSIVDSFTQFNADRLYSPQYSDEGEAAFFHDKIEEPLSDETMSSLVTEFKIKPDDDDINAKIRAIFTSTQVHANYMT</sequence>
<accession>A0A8H5JS03</accession>
<name>A0A8H5JS03_9HYPO</name>
<evidence type="ECO:0000256" key="1">
    <source>
        <dbReference type="SAM" id="MobiDB-lite"/>
    </source>
</evidence>
<keyword evidence="3" id="KW-1185">Reference proteome</keyword>
<evidence type="ECO:0000313" key="3">
    <source>
        <dbReference type="Proteomes" id="UP000574317"/>
    </source>
</evidence>
<dbReference type="EMBL" id="JAAOAO010000180">
    <property type="protein sequence ID" value="KAF5559070.1"/>
    <property type="molecule type" value="Genomic_DNA"/>
</dbReference>
<feature type="region of interest" description="Disordered" evidence="1">
    <location>
        <begin position="16"/>
        <end position="36"/>
    </location>
</feature>
<organism evidence="2 3">
    <name type="scientific">Fusarium napiforme</name>
    <dbReference type="NCBI Taxonomy" id="42672"/>
    <lineage>
        <taxon>Eukaryota</taxon>
        <taxon>Fungi</taxon>
        <taxon>Dikarya</taxon>
        <taxon>Ascomycota</taxon>
        <taxon>Pezizomycotina</taxon>
        <taxon>Sordariomycetes</taxon>
        <taxon>Hypocreomycetidae</taxon>
        <taxon>Hypocreales</taxon>
        <taxon>Nectriaceae</taxon>
        <taxon>Fusarium</taxon>
        <taxon>Fusarium fujikuroi species complex</taxon>
    </lineage>
</organism>
<proteinExistence type="predicted"/>
<evidence type="ECO:0000313" key="2">
    <source>
        <dbReference type="EMBL" id="KAF5559070.1"/>
    </source>
</evidence>
<dbReference type="AlphaFoldDB" id="A0A8H5JS03"/>